<dbReference type="KEGG" id="cap:CLDAP_38960"/>
<protein>
    <submittedName>
        <fullName evidence="2">Uncharacterized protein</fullName>
    </submittedName>
</protein>
<keyword evidence="1" id="KW-0472">Membrane</keyword>
<dbReference type="STRING" id="926550.CLDAP_38960"/>
<keyword evidence="1" id="KW-0812">Transmembrane</keyword>
<gene>
    <name evidence="2" type="ordered locus">CLDAP_38960</name>
</gene>
<evidence type="ECO:0000313" key="3">
    <source>
        <dbReference type="Proteomes" id="UP000007880"/>
    </source>
</evidence>
<organism evidence="2 3">
    <name type="scientific">Caldilinea aerophila (strain DSM 14535 / JCM 11387 / NBRC 104270 / STL-6-O1)</name>
    <dbReference type="NCBI Taxonomy" id="926550"/>
    <lineage>
        <taxon>Bacteria</taxon>
        <taxon>Bacillati</taxon>
        <taxon>Chloroflexota</taxon>
        <taxon>Caldilineae</taxon>
        <taxon>Caldilineales</taxon>
        <taxon>Caldilineaceae</taxon>
        <taxon>Caldilinea</taxon>
    </lineage>
</organism>
<dbReference type="PROSITE" id="PS51257">
    <property type="entry name" value="PROKAR_LIPOPROTEIN"/>
    <property type="match status" value="1"/>
</dbReference>
<name>I0I9J8_CALAS</name>
<sequence length="53" mass="6054">MKIFCRFIHLGIWNISIGTLVASCVQCYGYSMMVMTVRIPPLMVFGNVIPWES</sequence>
<dbReference type="EMBL" id="AP012337">
    <property type="protein sequence ID" value="BAM01936.1"/>
    <property type="molecule type" value="Genomic_DNA"/>
</dbReference>
<dbReference type="HOGENOM" id="CLU_3059515_0_0_0"/>
<evidence type="ECO:0000313" key="2">
    <source>
        <dbReference type="EMBL" id="BAM01936.1"/>
    </source>
</evidence>
<keyword evidence="1" id="KW-1133">Transmembrane helix</keyword>
<evidence type="ECO:0000256" key="1">
    <source>
        <dbReference type="SAM" id="Phobius"/>
    </source>
</evidence>
<keyword evidence="3" id="KW-1185">Reference proteome</keyword>
<dbReference type="AlphaFoldDB" id="I0I9J8"/>
<reference evidence="2 3" key="1">
    <citation type="submission" date="2012-02" db="EMBL/GenBank/DDBJ databases">
        <title>Complete genome sequence of Caldilinea aerophila DSM 14535 (= NBRC 102666).</title>
        <authorList>
            <person name="Oguchi A."/>
            <person name="Hosoyama A."/>
            <person name="Sekine M."/>
            <person name="Fukai R."/>
            <person name="Kato Y."/>
            <person name="Nakamura S."/>
            <person name="Hanada S."/>
            <person name="Yamazaki S."/>
            <person name="Fujita N."/>
        </authorList>
    </citation>
    <scope>NUCLEOTIDE SEQUENCE [LARGE SCALE GENOMIC DNA]</scope>
    <source>
        <strain evidence="3">DSM 14535 / JCM 11387 / NBRC 104270 / STL-6-O1</strain>
    </source>
</reference>
<feature type="transmembrane region" description="Helical" evidence="1">
    <location>
        <begin position="12"/>
        <end position="33"/>
    </location>
</feature>
<accession>I0I9J8</accession>
<dbReference type="Proteomes" id="UP000007880">
    <property type="component" value="Chromosome"/>
</dbReference>
<proteinExistence type="predicted"/>